<feature type="non-terminal residue" evidence="1">
    <location>
        <position position="152"/>
    </location>
</feature>
<dbReference type="AlphaFoldDB" id="A0A554LUT2"/>
<dbReference type="Proteomes" id="UP000318711">
    <property type="component" value="Unassembled WGS sequence"/>
</dbReference>
<evidence type="ECO:0000313" key="1">
    <source>
        <dbReference type="EMBL" id="TSC96617.1"/>
    </source>
</evidence>
<proteinExistence type="predicted"/>
<name>A0A554LUT2_9BACT</name>
<reference evidence="1 2" key="1">
    <citation type="submission" date="2017-07" db="EMBL/GenBank/DDBJ databases">
        <title>Mechanisms for carbon and nitrogen cycling indicate functional differentiation within the Candidate Phyla Radiation.</title>
        <authorList>
            <person name="Danczak R.E."/>
            <person name="Johnston M.D."/>
            <person name="Kenah C."/>
            <person name="Slattery M."/>
            <person name="Wrighton K.C."/>
            <person name="Wilkins M.J."/>
        </authorList>
    </citation>
    <scope>NUCLEOTIDE SEQUENCE [LARGE SCALE GENOMIC DNA]</scope>
    <source>
        <strain evidence="1">Licking1014_2</strain>
    </source>
</reference>
<comment type="caution">
    <text evidence="1">The sequence shown here is derived from an EMBL/GenBank/DDBJ whole genome shotgun (WGS) entry which is preliminary data.</text>
</comment>
<sequence>MSKYLDSIDLDRQGRSIKSQTNFLLQPGNMTGRCLGVCLDSCRWDSQTTVLYEMSLDKMLNFIGSWKEQNDDNYPSLFGQVEWEKRFNKPCLPQKLPLKNHSICPRFNSVIFCPRFNEEHAGAPVIIDRGGRLRCGHQTTKWLKPSYIEWYR</sequence>
<protein>
    <submittedName>
        <fullName evidence="1">Uncharacterized protein</fullName>
    </submittedName>
</protein>
<gene>
    <name evidence="1" type="ORF">CEN88_298</name>
</gene>
<dbReference type="EMBL" id="VMGL01000032">
    <property type="protein sequence ID" value="TSC96617.1"/>
    <property type="molecule type" value="Genomic_DNA"/>
</dbReference>
<evidence type="ECO:0000313" key="2">
    <source>
        <dbReference type="Proteomes" id="UP000318711"/>
    </source>
</evidence>
<organism evidence="1 2">
    <name type="scientific">Candidatus Berkelbacteria bacterium Licking1014_2</name>
    <dbReference type="NCBI Taxonomy" id="2017146"/>
    <lineage>
        <taxon>Bacteria</taxon>
        <taxon>Candidatus Berkelbacteria</taxon>
    </lineage>
</organism>
<accession>A0A554LUT2</accession>